<accession>A0ABR7A9G9</accession>
<evidence type="ECO:0000313" key="2">
    <source>
        <dbReference type="EMBL" id="MBC3933502.1"/>
    </source>
</evidence>
<keyword evidence="3" id="KW-1185">Reference proteome</keyword>
<dbReference type="PANTHER" id="PTHR33840">
    <property type="match status" value="1"/>
</dbReference>
<feature type="domain" description="T6SS Phospholipase effector Tle1-like catalytic" evidence="1">
    <location>
        <begin position="167"/>
        <end position="276"/>
    </location>
</feature>
<organism evidence="2 3">
    <name type="scientific">Undibacterium curvum</name>
    <dbReference type="NCBI Taxonomy" id="2762294"/>
    <lineage>
        <taxon>Bacteria</taxon>
        <taxon>Pseudomonadati</taxon>
        <taxon>Pseudomonadota</taxon>
        <taxon>Betaproteobacteria</taxon>
        <taxon>Burkholderiales</taxon>
        <taxon>Oxalobacteraceae</taxon>
        <taxon>Undibacterium</taxon>
    </lineage>
</organism>
<gene>
    <name evidence="2" type="ORF">H8K43_17620</name>
</gene>
<comment type="caution">
    <text evidence="2">The sequence shown here is derived from an EMBL/GenBank/DDBJ whole genome shotgun (WGS) entry which is preliminary data.</text>
</comment>
<reference evidence="2 3" key="1">
    <citation type="submission" date="2020-08" db="EMBL/GenBank/DDBJ databases">
        <title>Novel species isolated from subtropical streams in China.</title>
        <authorList>
            <person name="Lu H."/>
        </authorList>
    </citation>
    <scope>NUCLEOTIDE SEQUENCE [LARGE SCALE GENOMIC DNA]</scope>
    <source>
        <strain evidence="2 3">CY22W</strain>
    </source>
</reference>
<dbReference type="Proteomes" id="UP000654304">
    <property type="component" value="Unassembled WGS sequence"/>
</dbReference>
<dbReference type="PANTHER" id="PTHR33840:SF1">
    <property type="entry name" value="TLE1 PHOSPHOLIPASE DOMAIN-CONTAINING PROTEIN"/>
    <property type="match status" value="1"/>
</dbReference>
<sequence>MEQGLYNSITGTTPGDDTEHIVQVDKIQANLFFDGTRNNYYNVEKADAATRAKYGGEDTSYDNALSNVARMWKVIGLDEFSSDVGVYIEGMGTTKFESDAMAGYALGTGETGIETRAQSAFEPLQRKVMKHRGKLGPPAILELNLYGFSRGAATARHFAHLLRDQHEIARHFTDDWSQVQVVVNFVGLFDTVSSEGIVYGNDVNDLGLRFSADSARRVFHLIALDEYRLCFSDTTIDSALKARVSINNLSVPMGFELGIPGAHSDVGGGYVCDANKSEIEVRDLVPPGWHPDQGVTQGSQDFVYQQGWYQASDKKASTSHPYRHQRSISGDYYKVALALMVDMAERYTVSRYSEQLNMIAQTPAIAEIQTALRQLVQEHAFKPGKPTRINWELNAQLGTERAKAFRHAYLHVSANDNKTGMWARYPTPITWGRHHEMG</sequence>
<name>A0ABR7A9G9_9BURK</name>
<evidence type="ECO:0000259" key="1">
    <source>
        <dbReference type="Pfam" id="PF09994"/>
    </source>
</evidence>
<evidence type="ECO:0000313" key="3">
    <source>
        <dbReference type="Proteomes" id="UP000654304"/>
    </source>
</evidence>
<proteinExistence type="predicted"/>
<dbReference type="InterPro" id="IPR018712">
    <property type="entry name" value="Tle1-like_cat"/>
</dbReference>
<dbReference type="RefSeq" id="WP_186905074.1">
    <property type="nucleotide sequence ID" value="NZ_JACOGD010000011.1"/>
</dbReference>
<dbReference type="Pfam" id="PF09994">
    <property type="entry name" value="T6SS_Tle1-like_cat"/>
    <property type="match status" value="1"/>
</dbReference>
<protein>
    <submittedName>
        <fullName evidence="2">DUF2235 domain-containing protein</fullName>
    </submittedName>
</protein>
<dbReference type="EMBL" id="JACOGD010000011">
    <property type="protein sequence ID" value="MBC3933502.1"/>
    <property type="molecule type" value="Genomic_DNA"/>
</dbReference>